<dbReference type="PANTHER" id="PTHR46889">
    <property type="entry name" value="TRANSPOSASE INSF FOR INSERTION SEQUENCE IS3B-RELATED"/>
    <property type="match status" value="1"/>
</dbReference>
<dbReference type="Proteomes" id="UP000249799">
    <property type="component" value="Chromosome"/>
</dbReference>
<feature type="domain" description="Integrase catalytic" evidence="2">
    <location>
        <begin position="44"/>
        <end position="97"/>
    </location>
</feature>
<feature type="region of interest" description="Disordered" evidence="1">
    <location>
        <begin position="1"/>
        <end position="25"/>
    </location>
</feature>
<protein>
    <recommendedName>
        <fullName evidence="2">Integrase catalytic domain-containing protein</fullName>
    </recommendedName>
</protein>
<reference evidence="3 4" key="1">
    <citation type="submission" date="2018-06" db="EMBL/GenBank/DDBJ databases">
        <title>Lujinxingia sediminis gen. nov. sp. nov., a new facultative anaerobic member of the class Deltaproteobacteria, and proposal of Lujinxingaceae fam. nov.</title>
        <authorList>
            <person name="Guo L.-Y."/>
            <person name="Li C.-M."/>
            <person name="Wang S."/>
            <person name="Du Z.-J."/>
        </authorList>
    </citation>
    <scope>NUCLEOTIDE SEQUENCE [LARGE SCALE GENOMIC DNA]</scope>
    <source>
        <strain evidence="3 4">FA350</strain>
    </source>
</reference>
<name>A0A2Z4FR82_9DELT</name>
<dbReference type="InterPro" id="IPR036397">
    <property type="entry name" value="RNaseH_sf"/>
</dbReference>
<dbReference type="GO" id="GO:0015074">
    <property type="term" value="P:DNA integration"/>
    <property type="evidence" value="ECO:0007669"/>
    <property type="project" value="InterPro"/>
</dbReference>
<evidence type="ECO:0000259" key="2">
    <source>
        <dbReference type="Pfam" id="PF00665"/>
    </source>
</evidence>
<dbReference type="PANTHER" id="PTHR46889:SF4">
    <property type="entry name" value="TRANSPOSASE INSO FOR INSERTION SEQUENCE ELEMENT IS911B-RELATED"/>
    <property type="match status" value="1"/>
</dbReference>
<organism evidence="3 4">
    <name type="scientific">Bradymonas sediminis</name>
    <dbReference type="NCBI Taxonomy" id="1548548"/>
    <lineage>
        <taxon>Bacteria</taxon>
        <taxon>Deltaproteobacteria</taxon>
        <taxon>Bradymonadales</taxon>
        <taxon>Bradymonadaceae</taxon>
        <taxon>Bradymonas</taxon>
    </lineage>
</organism>
<evidence type="ECO:0000313" key="3">
    <source>
        <dbReference type="EMBL" id="AWV91138.1"/>
    </source>
</evidence>
<dbReference type="SUPFAM" id="SSF53098">
    <property type="entry name" value="Ribonuclease H-like"/>
    <property type="match status" value="1"/>
</dbReference>
<dbReference type="InterPro" id="IPR050900">
    <property type="entry name" value="Transposase_IS3/IS150/IS904"/>
</dbReference>
<dbReference type="Pfam" id="PF00665">
    <property type="entry name" value="rve"/>
    <property type="match status" value="1"/>
</dbReference>
<gene>
    <name evidence="3" type="ORF">DN745_18120</name>
</gene>
<keyword evidence="4" id="KW-1185">Reference proteome</keyword>
<dbReference type="Gene3D" id="3.30.420.10">
    <property type="entry name" value="Ribonuclease H-like superfamily/Ribonuclease H"/>
    <property type="match status" value="1"/>
</dbReference>
<dbReference type="OrthoDB" id="9801287at2"/>
<evidence type="ECO:0000256" key="1">
    <source>
        <dbReference type="SAM" id="MobiDB-lite"/>
    </source>
</evidence>
<dbReference type="AlphaFoldDB" id="A0A2Z4FR82"/>
<dbReference type="GO" id="GO:0003676">
    <property type="term" value="F:nucleic acid binding"/>
    <property type="evidence" value="ECO:0007669"/>
    <property type="project" value="InterPro"/>
</dbReference>
<dbReference type="EMBL" id="CP030032">
    <property type="protein sequence ID" value="AWV91138.1"/>
    <property type="molecule type" value="Genomic_DNA"/>
</dbReference>
<accession>A0A2Z4FR82</accession>
<sequence>MARLMRENSIQAVQKGRSKRTTDSNHSFPLADNFLARDFRATWPNQVWLTGITYIHTNWGWLYLSAILDVYSRKIDGWVMDDTMDRILCMNALKVAVLKWKF</sequence>
<proteinExistence type="predicted"/>
<dbReference type="KEGG" id="bsed:DN745_18120"/>
<dbReference type="InterPro" id="IPR001584">
    <property type="entry name" value="Integrase_cat-core"/>
</dbReference>
<dbReference type="InterPro" id="IPR012337">
    <property type="entry name" value="RNaseH-like_sf"/>
</dbReference>
<evidence type="ECO:0000313" key="4">
    <source>
        <dbReference type="Proteomes" id="UP000249799"/>
    </source>
</evidence>